<protein>
    <recommendedName>
        <fullName evidence="5">BZIP domain-containing protein</fullName>
    </recommendedName>
</protein>
<organism evidence="3 4">
    <name type="scientific">Aduncisulcus paluster</name>
    <dbReference type="NCBI Taxonomy" id="2918883"/>
    <lineage>
        <taxon>Eukaryota</taxon>
        <taxon>Metamonada</taxon>
        <taxon>Carpediemonas-like organisms</taxon>
        <taxon>Aduncisulcus</taxon>
    </lineage>
</organism>
<comment type="caution">
    <text evidence="3">The sequence shown here is derived from an EMBL/GenBank/DDBJ whole genome shotgun (WGS) entry which is preliminary data.</text>
</comment>
<feature type="non-terminal residue" evidence="3">
    <location>
        <position position="862"/>
    </location>
</feature>
<reference evidence="3" key="1">
    <citation type="submission" date="2022-03" db="EMBL/GenBank/DDBJ databases">
        <title>Draft genome sequence of Aduncisulcus paluster, a free-living microaerophilic Fornicata.</title>
        <authorList>
            <person name="Yuyama I."/>
            <person name="Kume K."/>
            <person name="Tamura T."/>
            <person name="Inagaki Y."/>
            <person name="Hashimoto T."/>
        </authorList>
    </citation>
    <scope>NUCLEOTIDE SEQUENCE</scope>
    <source>
        <strain evidence="3">NY0171</strain>
    </source>
</reference>
<evidence type="ECO:0000313" key="3">
    <source>
        <dbReference type="EMBL" id="GKT16303.1"/>
    </source>
</evidence>
<keyword evidence="2" id="KW-0812">Transmembrane</keyword>
<feature type="compositionally biased region" description="Low complexity" evidence="1">
    <location>
        <begin position="106"/>
        <end position="115"/>
    </location>
</feature>
<keyword evidence="4" id="KW-1185">Reference proteome</keyword>
<feature type="region of interest" description="Disordered" evidence="1">
    <location>
        <begin position="247"/>
        <end position="277"/>
    </location>
</feature>
<feature type="region of interest" description="Disordered" evidence="1">
    <location>
        <begin position="94"/>
        <end position="118"/>
    </location>
</feature>
<feature type="transmembrane region" description="Helical" evidence="2">
    <location>
        <begin position="386"/>
        <end position="406"/>
    </location>
</feature>
<feature type="region of interest" description="Disordered" evidence="1">
    <location>
        <begin position="1"/>
        <end position="69"/>
    </location>
</feature>
<feature type="region of interest" description="Disordered" evidence="1">
    <location>
        <begin position="157"/>
        <end position="181"/>
    </location>
</feature>
<evidence type="ECO:0000313" key="4">
    <source>
        <dbReference type="Proteomes" id="UP001057375"/>
    </source>
</evidence>
<feature type="compositionally biased region" description="Basic and acidic residues" evidence="1">
    <location>
        <begin position="250"/>
        <end position="260"/>
    </location>
</feature>
<dbReference type="EMBL" id="BQXS01011746">
    <property type="protein sequence ID" value="GKT16303.1"/>
    <property type="molecule type" value="Genomic_DNA"/>
</dbReference>
<evidence type="ECO:0008006" key="5">
    <source>
        <dbReference type="Google" id="ProtNLM"/>
    </source>
</evidence>
<accession>A0ABQ5JWT1</accession>
<sequence>MSSFFTTSAYDSPVSITEDPHKDQYTQEQGSEVSRRKKKKFRPMTQLSSIPLSQKLRSPSRPKPRPLSDFAKIESVIDSSFIITPEESMFKFNFGDVTPTPPEPRPMLSSSLSPLNRHSDSRRRMHVPLPSSAAIPEKTSLVTSNIKKTIEENKKRGAIIVKESSTPRSSSSHKKPNGKLPAMPLDTEQIILSSHGSPLVQQSKVIVDEDDTLLTPTIHASPDRSMLPSSLQLIQNKKAERIQYMRTRKERQLEREKESSTPRSSSSHKKPNGKLPAMPLDTEQIILSSHGSPLVQQSKVIVDEDDTLLTPTIHASPDRSMLPSSLQLIQNKKAERIQYMRTRKERQLEREKEFSTVKQQCKNLQDSVDLLVAQLSTQKKKYCCCVFFQIFAFLLIAGITVILFLFPPVDWHFDYNFPSIDGDANQVLRTNGQGTLVWDDDDLFMSMEEQLVLTEGADADSLHSHESYALKSQVGSASGIADLDSDGKLKPSRLGLTQTGSLLTLVNGSLVEVLSPDSGDFLLTSDDSTSTGLNWTSYESVLPTKLVGGSTMDASEYHTHDSYYLQKSNFGTSVDGKMIISDSSASAGFRWTQLLGSKGSLMSYDGDELSEVPIGSNGYVLTADDESPSGFQWKEVNQSTLGSSFIPNSVLSQTGSLITQSRAGDIIELPVSTESDHILISNPSDYSGMSWVAASEAFGLGSNLSGAVLLLSKEGEMTQLDVQANNTILIADDSAALGVVWASPLDAIPELTGGASVDAKDYHTHSNLASLMEDGTLYPSQLSLSRSGDIAYVNQDGDLSNFNVGYNSIVSKNIDGELTNISPSIPLADNAILVATTPYGDLEWKNDSYILTPENFSNLQRE</sequence>
<evidence type="ECO:0000256" key="2">
    <source>
        <dbReference type="SAM" id="Phobius"/>
    </source>
</evidence>
<evidence type="ECO:0000256" key="1">
    <source>
        <dbReference type="SAM" id="MobiDB-lite"/>
    </source>
</evidence>
<proteinExistence type="predicted"/>
<name>A0ABQ5JWT1_9EUKA</name>
<feature type="compositionally biased region" description="Polar residues" evidence="1">
    <location>
        <begin position="1"/>
        <end position="10"/>
    </location>
</feature>
<dbReference type="Proteomes" id="UP001057375">
    <property type="component" value="Unassembled WGS sequence"/>
</dbReference>
<keyword evidence="2" id="KW-0472">Membrane</keyword>
<gene>
    <name evidence="3" type="ORF">ADUPG1_010892</name>
</gene>
<keyword evidence="2" id="KW-1133">Transmembrane helix</keyword>